<reference evidence="1 2" key="1">
    <citation type="journal article" date="2023" name="Science">
        <title>Complex scaffold remodeling in plant triterpene biosynthesis.</title>
        <authorList>
            <person name="De La Pena R."/>
            <person name="Hodgson H."/>
            <person name="Liu J.C."/>
            <person name="Stephenson M.J."/>
            <person name="Martin A.C."/>
            <person name="Owen C."/>
            <person name="Harkess A."/>
            <person name="Leebens-Mack J."/>
            <person name="Jimenez L.E."/>
            <person name="Osbourn A."/>
            <person name="Sattely E.S."/>
        </authorList>
    </citation>
    <scope>NUCLEOTIDE SEQUENCE [LARGE SCALE GENOMIC DNA]</scope>
    <source>
        <strain evidence="2">cv. JPN11</strain>
        <tissue evidence="1">Leaf</tissue>
    </source>
</reference>
<evidence type="ECO:0000313" key="1">
    <source>
        <dbReference type="EMBL" id="KAJ4728035.1"/>
    </source>
</evidence>
<evidence type="ECO:0000313" key="2">
    <source>
        <dbReference type="Proteomes" id="UP001164539"/>
    </source>
</evidence>
<protein>
    <submittedName>
        <fullName evidence="1">L-gulonolactone oxidase</fullName>
    </submittedName>
</protein>
<name>A0ACC1YW44_MELAZ</name>
<proteinExistence type="predicted"/>
<comment type="caution">
    <text evidence="1">The sequence shown here is derived from an EMBL/GenBank/DDBJ whole genome shotgun (WGS) entry which is preliminary data.</text>
</comment>
<organism evidence="1 2">
    <name type="scientific">Melia azedarach</name>
    <name type="common">Chinaberry tree</name>
    <dbReference type="NCBI Taxonomy" id="155640"/>
    <lineage>
        <taxon>Eukaryota</taxon>
        <taxon>Viridiplantae</taxon>
        <taxon>Streptophyta</taxon>
        <taxon>Embryophyta</taxon>
        <taxon>Tracheophyta</taxon>
        <taxon>Spermatophyta</taxon>
        <taxon>Magnoliopsida</taxon>
        <taxon>eudicotyledons</taxon>
        <taxon>Gunneridae</taxon>
        <taxon>Pentapetalae</taxon>
        <taxon>rosids</taxon>
        <taxon>malvids</taxon>
        <taxon>Sapindales</taxon>
        <taxon>Meliaceae</taxon>
        <taxon>Melia</taxon>
    </lineage>
</organism>
<dbReference type="Proteomes" id="UP001164539">
    <property type="component" value="Chromosome 1"/>
</dbReference>
<sequence>MSTMANLSSKKIAFRQHFRSTCLFLLVLMVSCSPPEDPVKCSSNNSTCTVTNSYGAFPDRSVCKAANAAYPTSEQELIAIVSNATKAQRKMKVATRFSHSIPKLVCPDGENGLLISTKFLNHILKIDGQAMTMTVESGVTLRQIINAAAGAELALPQAPYWWGLTIGGLLSTGAHGSSLWGKGSAVHEYVVGLRIVSPGTPEDGFVKVRVLNESDPDLDGAKVSLGVLGVISQVTLKLEPLFKRSIRYVEKNDSDLGDQAVSFGNQHEFADIFWYPSQRKAVYRIDDRVSLNTSGNGLYDFTGFRSMLSLVLAGIRTTEEIQEAIGDAQGKCTTAKLTKSTLISTAFGLTNNGFIFTGYPVIGNQNRIQSSGTCLDSPEDGLNTACAWDPRVKGLFYFQTGISVGVSVVKSFIEDVQKLVELEPRSLCSVEVNNGILIRYVKSSSAFLGKQEDSLDFDITYYRSKDPMVPRLYEDILEEIEQMAVFKYGALPHWGKNRNLVFDGVIKKYKNAEKFLKIKEKYDPLGLFSSEWTDQVLGLKDGMAIVKKGCALEGLCICSQDVHCAPEKGYFCRPGKIYKEARVCTKIAN</sequence>
<keyword evidence="2" id="KW-1185">Reference proteome</keyword>
<gene>
    <name evidence="1" type="ORF">OWV82_001038</name>
</gene>
<accession>A0ACC1YW44</accession>
<dbReference type="EMBL" id="CM051394">
    <property type="protein sequence ID" value="KAJ4728035.1"/>
    <property type="molecule type" value="Genomic_DNA"/>
</dbReference>